<dbReference type="AlphaFoldDB" id="A0A1H7GIS1"/>
<sequence>MGCFIDESTQNRSRIDPFGRCILPEYQIPIPRRTRQKPMISCQEFS</sequence>
<accession>A0A1H7GIS1</accession>
<protein>
    <submittedName>
        <fullName evidence="1">Uncharacterized protein</fullName>
    </submittedName>
</protein>
<evidence type="ECO:0000313" key="1">
    <source>
        <dbReference type="EMBL" id="SEK37991.1"/>
    </source>
</evidence>
<reference evidence="1 2" key="1">
    <citation type="submission" date="2016-10" db="EMBL/GenBank/DDBJ databases">
        <authorList>
            <person name="de Groot N.N."/>
        </authorList>
    </citation>
    <scope>NUCLEOTIDE SEQUENCE [LARGE SCALE GENOMIC DNA]</scope>
    <source>
        <strain evidence="1 2">Nv1</strain>
    </source>
</reference>
<organism evidence="1 2">
    <name type="scientific">Nitrosovibrio tenuis</name>
    <dbReference type="NCBI Taxonomy" id="1233"/>
    <lineage>
        <taxon>Bacteria</taxon>
        <taxon>Pseudomonadati</taxon>
        <taxon>Pseudomonadota</taxon>
        <taxon>Betaproteobacteria</taxon>
        <taxon>Nitrosomonadales</taxon>
        <taxon>Nitrosomonadaceae</taxon>
        <taxon>Nitrosovibrio</taxon>
    </lineage>
</organism>
<name>A0A1H7GIS1_9PROT</name>
<keyword evidence="2" id="KW-1185">Reference proteome</keyword>
<proteinExistence type="predicted"/>
<gene>
    <name evidence="1" type="ORF">SAMN05216387_101290</name>
</gene>
<evidence type="ECO:0000313" key="2">
    <source>
        <dbReference type="Proteomes" id="UP000198620"/>
    </source>
</evidence>
<dbReference type="Proteomes" id="UP000198620">
    <property type="component" value="Unassembled WGS sequence"/>
</dbReference>
<dbReference type="STRING" id="1233.SAMN05216387_101290"/>
<dbReference type="EMBL" id="FOBH01000001">
    <property type="protein sequence ID" value="SEK37991.1"/>
    <property type="molecule type" value="Genomic_DNA"/>
</dbReference>